<dbReference type="SUPFAM" id="SSF53850">
    <property type="entry name" value="Periplasmic binding protein-like II"/>
    <property type="match status" value="1"/>
</dbReference>
<dbReference type="Proteomes" id="UP000269041">
    <property type="component" value="Unassembled WGS sequence"/>
</dbReference>
<dbReference type="Pfam" id="PF00497">
    <property type="entry name" value="SBP_bac_3"/>
    <property type="match status" value="1"/>
</dbReference>
<dbReference type="Gene3D" id="3.40.190.10">
    <property type="entry name" value="Periplasmic binding protein-like II"/>
    <property type="match status" value="2"/>
</dbReference>
<protein>
    <submittedName>
        <fullName evidence="3">ABC transporter substrate-binding protein</fullName>
    </submittedName>
</protein>
<keyword evidence="1" id="KW-0732">Signal</keyword>
<evidence type="ECO:0000259" key="2">
    <source>
        <dbReference type="Pfam" id="PF00497"/>
    </source>
</evidence>
<dbReference type="RefSeq" id="WP_125320133.1">
    <property type="nucleotide sequence ID" value="NZ_AP024889.1"/>
</dbReference>
<organism evidence="3 4">
    <name type="scientific">Vibrio pectenicida</name>
    <dbReference type="NCBI Taxonomy" id="62763"/>
    <lineage>
        <taxon>Bacteria</taxon>
        <taxon>Pseudomonadati</taxon>
        <taxon>Pseudomonadota</taxon>
        <taxon>Gammaproteobacteria</taxon>
        <taxon>Vibrionales</taxon>
        <taxon>Vibrionaceae</taxon>
        <taxon>Vibrio</taxon>
    </lineage>
</organism>
<dbReference type="EMBL" id="RSFA01000014">
    <property type="protein sequence ID" value="RSD32180.1"/>
    <property type="molecule type" value="Genomic_DNA"/>
</dbReference>
<gene>
    <name evidence="3" type="ORF">EJA03_04970</name>
</gene>
<dbReference type="AlphaFoldDB" id="A0A427U687"/>
<feature type="domain" description="Solute-binding protein family 3/N-terminal" evidence="2">
    <location>
        <begin position="30"/>
        <end position="252"/>
    </location>
</feature>
<feature type="signal peptide" evidence="1">
    <location>
        <begin position="1"/>
        <end position="22"/>
    </location>
</feature>
<dbReference type="InterPro" id="IPR001638">
    <property type="entry name" value="Solute-binding_3/MltF_N"/>
</dbReference>
<sequence>MNWKFHLLSAALLVLNTSFASANKVDYYVIAEQARPFQIETKGADHSGIVTDIVKEVFKGSEHQLDYHTYPFNRMISLLSSQDQGNWITYGSPNWGKVQSENLSEEPIYTVRHNLLFSSKKPMNYTQVSDLKGKVVVLLMGFDYPELQPYFASGEMQEMRVKNYQSAFRIVDRHPGDMVFVEMGSRITYNQNQLNLDKKLYSQHGFNDVMPDYSVYLALSPSMDKEVQDYINQRLKVLKKQGKIDEIIKQYI</sequence>
<comment type="caution">
    <text evidence="3">The sequence shown here is derived from an EMBL/GenBank/DDBJ whole genome shotgun (WGS) entry which is preliminary data.</text>
</comment>
<evidence type="ECO:0000256" key="1">
    <source>
        <dbReference type="SAM" id="SignalP"/>
    </source>
</evidence>
<dbReference type="OrthoDB" id="6194758at2"/>
<reference evidence="3 4" key="1">
    <citation type="submission" date="2018-12" db="EMBL/GenBank/DDBJ databases">
        <title>Genomic taxonomy of the Vibrionaceae family.</title>
        <authorList>
            <person name="Gomez-Gil B."/>
            <person name="Enciso-Ibarra K."/>
        </authorList>
    </citation>
    <scope>NUCLEOTIDE SEQUENCE [LARGE SCALE GENOMIC DNA]</scope>
    <source>
        <strain evidence="3 4">CAIM 594</strain>
    </source>
</reference>
<name>A0A427U687_9VIBR</name>
<feature type="chain" id="PRO_5019448087" evidence="1">
    <location>
        <begin position="23"/>
        <end position="252"/>
    </location>
</feature>
<proteinExistence type="predicted"/>
<keyword evidence="4" id="KW-1185">Reference proteome</keyword>
<evidence type="ECO:0000313" key="4">
    <source>
        <dbReference type="Proteomes" id="UP000269041"/>
    </source>
</evidence>
<accession>A0A427U687</accession>
<evidence type="ECO:0000313" key="3">
    <source>
        <dbReference type="EMBL" id="RSD32180.1"/>
    </source>
</evidence>